<feature type="binding site" evidence="4">
    <location>
        <position position="216"/>
    </location>
    <ligand>
        <name>allantoate</name>
        <dbReference type="ChEBI" id="CHEBI:17536"/>
    </ligand>
</feature>
<dbReference type="NCBIfam" id="TIGR01879">
    <property type="entry name" value="hydantase"/>
    <property type="match status" value="1"/>
</dbReference>
<evidence type="ECO:0000259" key="5">
    <source>
        <dbReference type="Pfam" id="PF07687"/>
    </source>
</evidence>
<dbReference type="MEROPS" id="M20.976"/>
<feature type="binding site" evidence="3">
    <location>
        <position position="383"/>
    </location>
    <ligand>
        <name>Zn(2+)</name>
        <dbReference type="ChEBI" id="CHEBI:29105"/>
        <label>2</label>
    </ligand>
</feature>
<dbReference type="InterPro" id="IPR036264">
    <property type="entry name" value="Bact_exopeptidase_dim_dom"/>
</dbReference>
<dbReference type="GO" id="GO:0047652">
    <property type="term" value="F:allantoate deiminase activity"/>
    <property type="evidence" value="ECO:0007669"/>
    <property type="project" value="InterPro"/>
</dbReference>
<feature type="binding site" evidence="3">
    <location>
        <position position="93"/>
    </location>
    <ligand>
        <name>Zn(2+)</name>
        <dbReference type="ChEBI" id="CHEBI:29105"/>
        <label>1</label>
    </ligand>
</feature>
<accession>H3SDH7</accession>
<dbReference type="SUPFAM" id="SSF53187">
    <property type="entry name" value="Zn-dependent exopeptidases"/>
    <property type="match status" value="1"/>
</dbReference>
<evidence type="ECO:0000256" key="4">
    <source>
        <dbReference type="PIRSR" id="PIRSR001235-2"/>
    </source>
</evidence>
<feature type="binding site" evidence="3">
    <location>
        <position position="128"/>
    </location>
    <ligand>
        <name>Zn(2+)</name>
        <dbReference type="ChEBI" id="CHEBI:29105"/>
        <label>2</label>
    </ligand>
</feature>
<feature type="binding site" evidence="3">
    <location>
        <position position="82"/>
    </location>
    <ligand>
        <name>Zn(2+)</name>
        <dbReference type="ChEBI" id="CHEBI:29105"/>
        <label>1</label>
    </ligand>
</feature>
<dbReference type="SUPFAM" id="SSF55031">
    <property type="entry name" value="Bacterial exopeptidase dimerisation domain"/>
    <property type="match status" value="1"/>
</dbReference>
<feature type="domain" description="Peptidase M20 dimerisation" evidence="5">
    <location>
        <begin position="213"/>
        <end position="311"/>
    </location>
</feature>
<proteinExistence type="inferred from homology"/>
<feature type="binding site" evidence="3">
    <location>
        <position position="191"/>
    </location>
    <ligand>
        <name>Zn(2+)</name>
        <dbReference type="ChEBI" id="CHEBI:29105"/>
        <label>1</label>
    </ligand>
</feature>
<dbReference type="InterPro" id="IPR011650">
    <property type="entry name" value="Peptidase_M20_dimer"/>
</dbReference>
<dbReference type="InterPro" id="IPR010158">
    <property type="entry name" value="Amidase_Cbmase"/>
</dbReference>
<dbReference type="Pfam" id="PF07687">
    <property type="entry name" value="M20_dimer"/>
    <property type="match status" value="1"/>
</dbReference>
<sequence>MVMDNIQTETVRLVEWLSEFGKDPAGGVSRLLYSEAWTAAQKALEQYMQAEGFTTYYDEVGNLFGRLEGSQFPDETIMSGSHVDTVLNGGKYDGQYGILAALMAIKTLKETYGQPLRTLEVVSFAEEEGSRFPYTFWGSKNVVGIAKKEDVQDIADFKGVRFTEAMEQAGFGFRKEPVKPRTDIQAFVELHIEQGNVLEREGLSVGVVHSIVGQRRFTVEIAGEANHAGTTPMGYRKDAVHAAGRMIQQILDLAQANGDPLVTTVGKIEVTPNVVNVVPGKALFTLDIRHTDKAELIRFTDEVTELMERTAEAIGVELKVDMWMDEDPVPMDQRILDVLERQCRTNNIPFKLMHSGAGHDSQIMAKFVPTAMLFVPSRNGISHNPAEYTSPEHLADGVRALTYALHELAYQA</sequence>
<protein>
    <submittedName>
        <fullName evidence="6">Allantoate amidohydrolase</fullName>
    </submittedName>
</protein>
<dbReference type="AlphaFoldDB" id="H3SDH7"/>
<evidence type="ECO:0000256" key="2">
    <source>
        <dbReference type="ARBA" id="ARBA00022801"/>
    </source>
</evidence>
<dbReference type="Pfam" id="PF01546">
    <property type="entry name" value="Peptidase_M20"/>
    <property type="match status" value="1"/>
</dbReference>
<evidence type="ECO:0000256" key="3">
    <source>
        <dbReference type="PIRSR" id="PIRSR001235-1"/>
    </source>
</evidence>
<gene>
    <name evidence="6" type="ORF">PDENDC454_07860</name>
</gene>
<feature type="binding site" evidence="4">
    <location>
        <position position="289"/>
    </location>
    <ligand>
        <name>allantoate</name>
        <dbReference type="ChEBI" id="CHEBI:17536"/>
    </ligand>
</feature>
<dbReference type="PATRIC" id="fig|1131935.3.peg.1603"/>
<dbReference type="Proteomes" id="UP000003900">
    <property type="component" value="Unassembled WGS sequence"/>
</dbReference>
<evidence type="ECO:0000313" key="7">
    <source>
        <dbReference type="Proteomes" id="UP000003900"/>
    </source>
</evidence>
<name>H3SDH7_9BACL</name>
<keyword evidence="3" id="KW-0479">Metal-binding</keyword>
<keyword evidence="3" id="KW-0862">Zinc</keyword>
<organism evidence="6 7">
    <name type="scientific">Paenibacillus dendritiformis C454</name>
    <dbReference type="NCBI Taxonomy" id="1131935"/>
    <lineage>
        <taxon>Bacteria</taxon>
        <taxon>Bacillati</taxon>
        <taxon>Bacillota</taxon>
        <taxon>Bacilli</taxon>
        <taxon>Bacillales</taxon>
        <taxon>Paenibacillaceae</taxon>
        <taxon>Paenibacillus</taxon>
    </lineage>
</organism>
<dbReference type="NCBIfam" id="NF006768">
    <property type="entry name" value="PRK09290.1-1"/>
    <property type="match status" value="1"/>
</dbReference>
<dbReference type="PIRSF" id="PIRSF001235">
    <property type="entry name" value="Amidase_carbamoylase"/>
    <property type="match status" value="1"/>
</dbReference>
<keyword evidence="7" id="KW-1185">Reference proteome</keyword>
<feature type="binding site" evidence="4">
    <location>
        <position position="276"/>
    </location>
    <ligand>
        <name>allantoate</name>
        <dbReference type="ChEBI" id="CHEBI:17536"/>
    </ligand>
</feature>
<dbReference type="InterPro" id="IPR017591">
    <property type="entry name" value="Allantoate_amidohydrolase"/>
</dbReference>
<dbReference type="PANTHER" id="PTHR32494">
    <property type="entry name" value="ALLANTOATE DEIMINASE-RELATED"/>
    <property type="match status" value="1"/>
</dbReference>
<dbReference type="GO" id="GO:0030145">
    <property type="term" value="F:manganese ion binding"/>
    <property type="evidence" value="ECO:0007669"/>
    <property type="project" value="InterPro"/>
</dbReference>
<dbReference type="STRING" id="1131935.PDENDC454_07860"/>
<dbReference type="Gene3D" id="3.40.630.10">
    <property type="entry name" value="Zn peptidases"/>
    <property type="match status" value="1"/>
</dbReference>
<evidence type="ECO:0000256" key="1">
    <source>
        <dbReference type="ARBA" id="ARBA00006153"/>
    </source>
</evidence>
<reference evidence="6 7" key="1">
    <citation type="journal article" date="2012" name="J. Bacteriol.">
        <title>Genome Sequence of the Pattern-Forming Social Bacterium Paenibacillus dendritiformis C454 Chiral Morphotype.</title>
        <authorList>
            <person name="Sirota-Madi A."/>
            <person name="Olender T."/>
            <person name="Helman Y."/>
            <person name="Brainis I."/>
            <person name="Finkelshtein A."/>
            <person name="Roth D."/>
            <person name="Hagai E."/>
            <person name="Leshkowitz D."/>
            <person name="Brodsky L."/>
            <person name="Galatenko V."/>
            <person name="Nikolaev V."/>
            <person name="Gutnick D.L."/>
            <person name="Lancet D."/>
            <person name="Ben-Jacob E."/>
        </authorList>
    </citation>
    <scope>NUCLEOTIDE SEQUENCE [LARGE SCALE GENOMIC DNA]</scope>
    <source>
        <strain evidence="6 7">C454</strain>
    </source>
</reference>
<comment type="cofactor">
    <cofactor evidence="3">
        <name>Zn(2+)</name>
        <dbReference type="ChEBI" id="CHEBI:29105"/>
    </cofactor>
    <text evidence="3">Binds 2 Zn(2+) ions per subunit.</text>
</comment>
<dbReference type="NCBIfam" id="TIGR03176">
    <property type="entry name" value="AllC"/>
    <property type="match status" value="1"/>
</dbReference>
<dbReference type="Gene3D" id="3.30.70.360">
    <property type="match status" value="1"/>
</dbReference>
<dbReference type="EMBL" id="AHKH01000014">
    <property type="protein sequence ID" value="EHQ62943.1"/>
    <property type="molecule type" value="Genomic_DNA"/>
</dbReference>
<dbReference type="GO" id="GO:0042803">
    <property type="term" value="F:protein homodimerization activity"/>
    <property type="evidence" value="ECO:0007669"/>
    <property type="project" value="InterPro"/>
</dbReference>
<comment type="caution">
    <text evidence="6">The sequence shown here is derived from an EMBL/GenBank/DDBJ whole genome shotgun (WGS) entry which is preliminary data.</text>
</comment>
<keyword evidence="2 6" id="KW-0378">Hydrolase</keyword>
<dbReference type="GO" id="GO:0009442">
    <property type="term" value="P:allantoin assimilation pathway"/>
    <property type="evidence" value="ECO:0007669"/>
    <property type="project" value="InterPro"/>
</dbReference>
<dbReference type="PANTHER" id="PTHR32494:SF5">
    <property type="entry name" value="ALLANTOATE AMIDOHYDROLASE"/>
    <property type="match status" value="1"/>
</dbReference>
<evidence type="ECO:0000313" key="6">
    <source>
        <dbReference type="EMBL" id="EHQ62943.1"/>
    </source>
</evidence>
<dbReference type="NCBIfam" id="NF006771">
    <property type="entry name" value="PRK09290.1-5"/>
    <property type="match status" value="1"/>
</dbReference>
<feature type="binding site" evidence="3">
    <location>
        <position position="93"/>
    </location>
    <ligand>
        <name>Zn(2+)</name>
        <dbReference type="ChEBI" id="CHEBI:29105"/>
        <label>2</label>
    </ligand>
</feature>
<dbReference type="CDD" id="cd03884">
    <property type="entry name" value="M20_bAS"/>
    <property type="match status" value="1"/>
</dbReference>
<comment type="similarity">
    <text evidence="1">Belongs to the peptidase M20 family.</text>
</comment>
<dbReference type="InterPro" id="IPR002933">
    <property type="entry name" value="Peptidase_M20"/>
</dbReference>